<accession>W6YVY7</accession>
<dbReference type="PROSITE" id="PS50048">
    <property type="entry name" value="ZN2_CY6_FUNGAL_2"/>
    <property type="match status" value="1"/>
</dbReference>
<dbReference type="EMBL" id="KI964278">
    <property type="protein sequence ID" value="EUC39689.1"/>
    <property type="molecule type" value="Genomic_DNA"/>
</dbReference>
<dbReference type="Gene3D" id="4.10.240.10">
    <property type="entry name" value="Zn(2)-C6 fungal-type DNA-binding domain"/>
    <property type="match status" value="1"/>
</dbReference>
<dbReference type="Proteomes" id="UP000054032">
    <property type="component" value="Unassembled WGS sequence"/>
</dbReference>
<dbReference type="SUPFAM" id="SSF57701">
    <property type="entry name" value="Zn2/Cys6 DNA-binding domain"/>
    <property type="match status" value="1"/>
</dbReference>
<dbReference type="InterPro" id="IPR001138">
    <property type="entry name" value="Zn2Cys6_DnaBD"/>
</dbReference>
<dbReference type="PRINTS" id="PR00755">
    <property type="entry name" value="AFLATOXINBRP"/>
</dbReference>
<dbReference type="GeneID" id="19119674"/>
<sequence>MNERKGQTTKAPSVHQSCDSCQASKVRCGKERPTCKRCAKHKIDCVYSVSRR</sequence>
<protein>
    <recommendedName>
        <fullName evidence="2">Zn(2)-C6 fungal-type domain-containing protein</fullName>
    </recommendedName>
</protein>
<keyword evidence="4" id="KW-1185">Reference proteome</keyword>
<keyword evidence="1" id="KW-0539">Nucleus</keyword>
<organism evidence="3 4">
    <name type="scientific">Bipolaris oryzae ATCC 44560</name>
    <dbReference type="NCBI Taxonomy" id="930090"/>
    <lineage>
        <taxon>Eukaryota</taxon>
        <taxon>Fungi</taxon>
        <taxon>Dikarya</taxon>
        <taxon>Ascomycota</taxon>
        <taxon>Pezizomycotina</taxon>
        <taxon>Dothideomycetes</taxon>
        <taxon>Pleosporomycetidae</taxon>
        <taxon>Pleosporales</taxon>
        <taxon>Pleosporineae</taxon>
        <taxon>Pleosporaceae</taxon>
        <taxon>Bipolaris</taxon>
    </lineage>
</organism>
<dbReference type="OrthoDB" id="5069333at2759"/>
<proteinExistence type="predicted"/>
<dbReference type="CDD" id="cd00067">
    <property type="entry name" value="GAL4"/>
    <property type="match status" value="1"/>
</dbReference>
<evidence type="ECO:0000313" key="4">
    <source>
        <dbReference type="Proteomes" id="UP000054032"/>
    </source>
</evidence>
<dbReference type="InterPro" id="IPR036864">
    <property type="entry name" value="Zn2-C6_fun-type_DNA-bd_sf"/>
</dbReference>
<evidence type="ECO:0000313" key="3">
    <source>
        <dbReference type="EMBL" id="EUC39689.1"/>
    </source>
</evidence>
<dbReference type="SMART" id="SM00066">
    <property type="entry name" value="GAL4"/>
    <property type="match status" value="1"/>
</dbReference>
<dbReference type="AlphaFoldDB" id="W6YVY7"/>
<reference evidence="3 4" key="1">
    <citation type="journal article" date="2013" name="PLoS Genet.">
        <title>Comparative genome structure, secondary metabolite, and effector coding capacity across Cochliobolus pathogens.</title>
        <authorList>
            <person name="Condon B.J."/>
            <person name="Leng Y."/>
            <person name="Wu D."/>
            <person name="Bushley K.E."/>
            <person name="Ohm R.A."/>
            <person name="Otillar R."/>
            <person name="Martin J."/>
            <person name="Schackwitz W."/>
            <person name="Grimwood J."/>
            <person name="MohdZainudin N."/>
            <person name="Xue C."/>
            <person name="Wang R."/>
            <person name="Manning V.A."/>
            <person name="Dhillon B."/>
            <person name="Tu Z.J."/>
            <person name="Steffenson B.J."/>
            <person name="Salamov A."/>
            <person name="Sun H."/>
            <person name="Lowry S."/>
            <person name="LaButti K."/>
            <person name="Han J."/>
            <person name="Copeland A."/>
            <person name="Lindquist E."/>
            <person name="Barry K."/>
            <person name="Schmutz J."/>
            <person name="Baker S.E."/>
            <person name="Ciuffetti L.M."/>
            <person name="Grigoriev I.V."/>
            <person name="Zhong S."/>
            <person name="Turgeon B.G."/>
        </authorList>
    </citation>
    <scope>NUCLEOTIDE SEQUENCE [LARGE SCALE GENOMIC DNA]</scope>
    <source>
        <strain evidence="3 4">ATCC 44560</strain>
    </source>
</reference>
<gene>
    <name evidence="3" type="ORF">COCMIDRAFT_110822</name>
</gene>
<dbReference type="KEGG" id="bor:COCMIDRAFT_110822"/>
<feature type="domain" description="Zn(2)-C6 fungal-type" evidence="2">
    <location>
        <begin position="17"/>
        <end position="47"/>
    </location>
</feature>
<evidence type="ECO:0000259" key="2">
    <source>
        <dbReference type="PROSITE" id="PS50048"/>
    </source>
</evidence>
<evidence type="ECO:0000256" key="1">
    <source>
        <dbReference type="ARBA" id="ARBA00023242"/>
    </source>
</evidence>
<dbReference type="Pfam" id="PF00172">
    <property type="entry name" value="Zn_clus"/>
    <property type="match status" value="1"/>
</dbReference>
<dbReference type="HOGENOM" id="CLU_211263_0_0_1"/>
<feature type="non-terminal residue" evidence="3">
    <location>
        <position position="52"/>
    </location>
</feature>
<name>W6YVY7_COCMI</name>
<dbReference type="GO" id="GO:0000981">
    <property type="term" value="F:DNA-binding transcription factor activity, RNA polymerase II-specific"/>
    <property type="evidence" value="ECO:0007669"/>
    <property type="project" value="InterPro"/>
</dbReference>
<dbReference type="RefSeq" id="XP_007693792.1">
    <property type="nucleotide sequence ID" value="XM_007695602.1"/>
</dbReference>
<dbReference type="GO" id="GO:0008270">
    <property type="term" value="F:zinc ion binding"/>
    <property type="evidence" value="ECO:0007669"/>
    <property type="project" value="InterPro"/>
</dbReference>